<dbReference type="PANTHER" id="PTHR10404">
    <property type="entry name" value="N-ACETYLATED-ALPHA-LINKED ACIDIC DIPEPTIDASE"/>
    <property type="match status" value="1"/>
</dbReference>
<keyword evidence="19" id="KW-1185">Reference proteome</keyword>
<keyword evidence="11" id="KW-1015">Disulfide bond</keyword>
<accession>A0AAD9JIZ7</accession>
<dbReference type="GO" id="GO:0004177">
    <property type="term" value="F:aminopeptidase activity"/>
    <property type="evidence" value="ECO:0007669"/>
    <property type="project" value="UniProtKB-KW"/>
</dbReference>
<comment type="function">
    <text evidence="13">Aminopeptidase with broad substrate specificity. Has lower activity with substrates that have Asp or Glu in the P2' position, or Pro in the P3' position. Lacks activity with substrates that have both Pro in the P3' position and Asp or Glu in the P2' position. Lacks carboxypeptidase activity. Lacks dipeptidyl-peptidase IV type activity.</text>
</comment>
<evidence type="ECO:0000256" key="4">
    <source>
        <dbReference type="ARBA" id="ARBA00022438"/>
    </source>
</evidence>
<evidence type="ECO:0000256" key="6">
    <source>
        <dbReference type="ARBA" id="ARBA00022723"/>
    </source>
</evidence>
<evidence type="ECO:0000256" key="3">
    <source>
        <dbReference type="ARBA" id="ARBA00005634"/>
    </source>
</evidence>
<sequence>MLELSRVIGKLAKEGWRPRRTILFCAWGAEEEGIIGSREWVENFGHILGNRVVAYLNVDIAMQGNYTFRGRALPMLFQPLYEATKQVPNPNPEEVAKGRPTVYDTWVIGMPQKDANGKPTGKPRIPLLGSGSDFAPFIMKIGVTCADIRYHFDDKLGISSYPLYHSVYETFHLVDKIMDPTFAYHKATTQVWGEMARHLADSYVLPFDVASFASAIEEYAKRIEVHHGSLMKDHGLTKGLEYLQSTVAKFNSAAEQFLKRVVSVDLQNPLAVRQLNDQMMQLERAFIDPLGLPGRPFTRNVVFAPSEQNHYAGSSFPGLNDALFEISRDPAQQKRWREVSKQLAVVTFFIETAAASLNKPIDF</sequence>
<comment type="cofactor">
    <cofactor evidence="1">
        <name>Zn(2+)</name>
        <dbReference type="ChEBI" id="CHEBI:29105"/>
    </cofactor>
</comment>
<evidence type="ECO:0000256" key="14">
    <source>
        <dbReference type="ARBA" id="ARBA00068168"/>
    </source>
</evidence>
<evidence type="ECO:0000256" key="7">
    <source>
        <dbReference type="ARBA" id="ARBA00022801"/>
    </source>
</evidence>
<keyword evidence="12" id="KW-0325">Glycoprotein</keyword>
<feature type="domain" description="Peptidase M28" evidence="17">
    <location>
        <begin position="1"/>
        <end position="94"/>
    </location>
</feature>
<evidence type="ECO:0000256" key="12">
    <source>
        <dbReference type="ARBA" id="ARBA00023180"/>
    </source>
</evidence>
<dbReference type="SUPFAM" id="SSF47672">
    <property type="entry name" value="Transferrin receptor-like dimerisation domain"/>
    <property type="match status" value="1"/>
</dbReference>
<evidence type="ECO:0000313" key="19">
    <source>
        <dbReference type="Proteomes" id="UP001209878"/>
    </source>
</evidence>
<keyword evidence="5" id="KW-0645">Protease</keyword>
<evidence type="ECO:0000259" key="17">
    <source>
        <dbReference type="Pfam" id="PF04389"/>
    </source>
</evidence>
<evidence type="ECO:0000256" key="15">
    <source>
        <dbReference type="ARBA" id="ARBA00081462"/>
    </source>
</evidence>
<reference evidence="18" key="1">
    <citation type="journal article" date="2023" name="Mol. Biol. Evol.">
        <title>Third-Generation Sequencing Reveals the Adaptive Role of the Epigenome in Three Deep-Sea Polychaetes.</title>
        <authorList>
            <person name="Perez M."/>
            <person name="Aroh O."/>
            <person name="Sun Y."/>
            <person name="Lan Y."/>
            <person name="Juniper S.K."/>
            <person name="Young C.R."/>
            <person name="Angers B."/>
            <person name="Qian P.Y."/>
        </authorList>
    </citation>
    <scope>NUCLEOTIDE SEQUENCE</scope>
    <source>
        <strain evidence="18">R07B-5</strain>
    </source>
</reference>
<evidence type="ECO:0000256" key="8">
    <source>
        <dbReference type="ARBA" id="ARBA00022833"/>
    </source>
</evidence>
<dbReference type="Gene3D" id="3.40.630.10">
    <property type="entry name" value="Zn peptidases"/>
    <property type="match status" value="1"/>
</dbReference>
<dbReference type="SUPFAM" id="SSF53187">
    <property type="entry name" value="Zn-dependent exopeptidases"/>
    <property type="match status" value="1"/>
</dbReference>
<comment type="caution">
    <text evidence="18">The sequence shown here is derived from an EMBL/GenBank/DDBJ whole genome shotgun (WGS) entry which is preliminary data.</text>
</comment>
<dbReference type="InterPro" id="IPR007484">
    <property type="entry name" value="Peptidase_M28"/>
</dbReference>
<evidence type="ECO:0000256" key="13">
    <source>
        <dbReference type="ARBA" id="ARBA00059290"/>
    </source>
</evidence>
<dbReference type="GO" id="GO:0008237">
    <property type="term" value="F:metallopeptidase activity"/>
    <property type="evidence" value="ECO:0007669"/>
    <property type="project" value="UniProtKB-KW"/>
</dbReference>
<keyword evidence="7" id="KW-0378">Hydrolase</keyword>
<dbReference type="GO" id="GO:0046872">
    <property type="term" value="F:metal ion binding"/>
    <property type="evidence" value="ECO:0007669"/>
    <property type="project" value="UniProtKB-KW"/>
</dbReference>
<evidence type="ECO:0000256" key="10">
    <source>
        <dbReference type="ARBA" id="ARBA00023049"/>
    </source>
</evidence>
<dbReference type="PANTHER" id="PTHR10404:SF77">
    <property type="entry name" value="GLUTAMATE CARBOXYPEPTIDASE 2 HOMOLOG"/>
    <property type="match status" value="1"/>
</dbReference>
<evidence type="ECO:0000313" key="18">
    <source>
        <dbReference type="EMBL" id="KAK2153899.1"/>
    </source>
</evidence>
<dbReference type="Pfam" id="PF04253">
    <property type="entry name" value="TFR_dimer"/>
    <property type="match status" value="1"/>
</dbReference>
<keyword evidence="4" id="KW-0031">Aminopeptidase</keyword>
<keyword evidence="10" id="KW-0482">Metalloprotease</keyword>
<dbReference type="InterPro" id="IPR039373">
    <property type="entry name" value="Peptidase_M28B"/>
</dbReference>
<evidence type="ECO:0000256" key="5">
    <source>
        <dbReference type="ARBA" id="ARBA00022670"/>
    </source>
</evidence>
<dbReference type="GO" id="GO:0016324">
    <property type="term" value="C:apical plasma membrane"/>
    <property type="evidence" value="ECO:0007669"/>
    <property type="project" value="UniProtKB-SubCell"/>
</dbReference>
<comment type="similarity">
    <text evidence="3">Belongs to the peptidase M28 family. M28B subfamily.</text>
</comment>
<dbReference type="FunFam" id="3.40.630.10:FF:000101">
    <property type="entry name" value="N-acetylated alpha-linked acidic dipeptidase like 1"/>
    <property type="match status" value="1"/>
</dbReference>
<name>A0AAD9JIZ7_RIDPI</name>
<dbReference type="GO" id="GO:0004180">
    <property type="term" value="F:carboxypeptidase activity"/>
    <property type="evidence" value="ECO:0007669"/>
    <property type="project" value="TreeGrafter"/>
</dbReference>
<gene>
    <name evidence="18" type="ORF">NP493_2245g00000</name>
</gene>
<dbReference type="InterPro" id="IPR036757">
    <property type="entry name" value="TFR-like_dimer_dom_sf"/>
</dbReference>
<evidence type="ECO:0000256" key="1">
    <source>
        <dbReference type="ARBA" id="ARBA00001947"/>
    </source>
</evidence>
<dbReference type="Proteomes" id="UP001209878">
    <property type="component" value="Unassembled WGS sequence"/>
</dbReference>
<comment type="subcellular location">
    <subcellularLocation>
        <location evidence="2">Apical cell membrane</location>
    </subcellularLocation>
</comment>
<proteinExistence type="inferred from homology"/>
<keyword evidence="9" id="KW-0106">Calcium</keyword>
<organism evidence="18 19">
    <name type="scientific">Ridgeia piscesae</name>
    <name type="common">Tubeworm</name>
    <dbReference type="NCBI Taxonomy" id="27915"/>
    <lineage>
        <taxon>Eukaryota</taxon>
        <taxon>Metazoa</taxon>
        <taxon>Spiralia</taxon>
        <taxon>Lophotrochozoa</taxon>
        <taxon>Annelida</taxon>
        <taxon>Polychaeta</taxon>
        <taxon>Sedentaria</taxon>
        <taxon>Canalipalpata</taxon>
        <taxon>Sabellida</taxon>
        <taxon>Siboglinidae</taxon>
        <taxon>Ridgeia</taxon>
    </lineage>
</organism>
<protein>
    <recommendedName>
        <fullName evidence="14">Aminopeptidase NAALADL1</fullName>
    </recommendedName>
    <alternativeName>
        <fullName evidence="15">N-acetylated-alpha-linked acidic dipeptidase-like protein</fullName>
    </alternativeName>
</protein>
<evidence type="ECO:0000256" key="11">
    <source>
        <dbReference type="ARBA" id="ARBA00023157"/>
    </source>
</evidence>
<evidence type="ECO:0000256" key="9">
    <source>
        <dbReference type="ARBA" id="ARBA00022837"/>
    </source>
</evidence>
<dbReference type="Gene3D" id="1.20.930.40">
    <property type="entry name" value="Transferrin receptor-like, dimerisation domain"/>
    <property type="match status" value="1"/>
</dbReference>
<dbReference type="Pfam" id="PF04389">
    <property type="entry name" value="Peptidase_M28"/>
    <property type="match status" value="1"/>
</dbReference>
<dbReference type="InterPro" id="IPR007365">
    <property type="entry name" value="TFR-like_dimer_dom"/>
</dbReference>
<feature type="domain" description="Transferrin receptor-like dimerisation" evidence="16">
    <location>
        <begin position="240"/>
        <end position="358"/>
    </location>
</feature>
<dbReference type="GO" id="GO:0006508">
    <property type="term" value="P:proteolysis"/>
    <property type="evidence" value="ECO:0007669"/>
    <property type="project" value="UniProtKB-KW"/>
</dbReference>
<dbReference type="FunFam" id="1.20.930.40:FF:000001">
    <property type="entry name" value="N-acetylated-alpha-linked acidic dipeptidase 2"/>
    <property type="match status" value="1"/>
</dbReference>
<dbReference type="EMBL" id="JAODUO010002241">
    <property type="protein sequence ID" value="KAK2153899.1"/>
    <property type="molecule type" value="Genomic_DNA"/>
</dbReference>
<keyword evidence="8" id="KW-0862">Zinc</keyword>
<evidence type="ECO:0000256" key="2">
    <source>
        <dbReference type="ARBA" id="ARBA00004221"/>
    </source>
</evidence>
<dbReference type="AlphaFoldDB" id="A0AAD9JIZ7"/>
<evidence type="ECO:0000259" key="16">
    <source>
        <dbReference type="Pfam" id="PF04253"/>
    </source>
</evidence>
<keyword evidence="6" id="KW-0479">Metal-binding</keyword>